<feature type="binding site" evidence="15">
    <location>
        <position position="471"/>
    </location>
    <ligand>
        <name>Mg(2+)</name>
        <dbReference type="ChEBI" id="CHEBI:18420"/>
        <note>shared with alpha subunit</note>
    </ligand>
</feature>
<keyword evidence="5 16" id="KW-0820">tRNA-binding</keyword>
<evidence type="ECO:0000256" key="12">
    <source>
        <dbReference type="ARBA" id="ARBA00022917"/>
    </source>
</evidence>
<dbReference type="Gene3D" id="3.30.930.10">
    <property type="entry name" value="Bira Bifunctional Protein, Domain 2"/>
    <property type="match status" value="1"/>
</dbReference>
<keyword evidence="6 15" id="KW-0436">Ligase</keyword>
<comment type="cofactor">
    <cofactor evidence="15">
        <name>Mg(2+)</name>
        <dbReference type="ChEBI" id="CHEBI:18420"/>
    </cofactor>
    <text evidence="15">Binds 2 magnesium ions per tetramer.</text>
</comment>
<dbReference type="Gene3D" id="3.50.40.10">
    <property type="entry name" value="Phenylalanyl-trna Synthetase, Chain B, domain 3"/>
    <property type="match status" value="1"/>
</dbReference>
<dbReference type="InterPro" id="IPR005147">
    <property type="entry name" value="tRNA_synthase_B5-dom"/>
</dbReference>
<evidence type="ECO:0000256" key="8">
    <source>
        <dbReference type="ARBA" id="ARBA00022741"/>
    </source>
</evidence>
<dbReference type="PROSITE" id="PS51447">
    <property type="entry name" value="FDX_ACB"/>
    <property type="match status" value="1"/>
</dbReference>
<evidence type="ECO:0000256" key="2">
    <source>
        <dbReference type="ARBA" id="ARBA00008653"/>
    </source>
</evidence>
<keyword evidence="4 15" id="KW-0963">Cytoplasm</keyword>
<comment type="catalytic activity">
    <reaction evidence="14 15">
        <text>tRNA(Phe) + L-phenylalanine + ATP = L-phenylalanyl-tRNA(Phe) + AMP + diphosphate + H(+)</text>
        <dbReference type="Rhea" id="RHEA:19413"/>
        <dbReference type="Rhea" id="RHEA-COMP:9668"/>
        <dbReference type="Rhea" id="RHEA-COMP:9699"/>
        <dbReference type="ChEBI" id="CHEBI:15378"/>
        <dbReference type="ChEBI" id="CHEBI:30616"/>
        <dbReference type="ChEBI" id="CHEBI:33019"/>
        <dbReference type="ChEBI" id="CHEBI:58095"/>
        <dbReference type="ChEBI" id="CHEBI:78442"/>
        <dbReference type="ChEBI" id="CHEBI:78531"/>
        <dbReference type="ChEBI" id="CHEBI:456215"/>
        <dbReference type="EC" id="6.1.1.20"/>
    </reaction>
</comment>
<keyword evidence="10 15" id="KW-0460">Magnesium</keyword>
<dbReference type="SUPFAM" id="SSF50249">
    <property type="entry name" value="Nucleic acid-binding proteins"/>
    <property type="match status" value="1"/>
</dbReference>
<keyword evidence="12 15" id="KW-0648">Protein biosynthesis</keyword>
<evidence type="ECO:0000259" key="19">
    <source>
        <dbReference type="PROSITE" id="PS51483"/>
    </source>
</evidence>
<dbReference type="GO" id="GO:0000049">
    <property type="term" value="F:tRNA binding"/>
    <property type="evidence" value="ECO:0007669"/>
    <property type="project" value="UniProtKB-UniRule"/>
</dbReference>
<evidence type="ECO:0000256" key="3">
    <source>
        <dbReference type="ARBA" id="ARBA00011209"/>
    </source>
</evidence>
<evidence type="ECO:0000256" key="1">
    <source>
        <dbReference type="ARBA" id="ARBA00004496"/>
    </source>
</evidence>
<accession>A0A1Y0IGP2</accession>
<dbReference type="Pfam" id="PF17759">
    <property type="entry name" value="tRNA_synthFbeta"/>
    <property type="match status" value="1"/>
</dbReference>
<dbReference type="GO" id="GO:0140096">
    <property type="term" value="F:catalytic activity, acting on a protein"/>
    <property type="evidence" value="ECO:0007669"/>
    <property type="project" value="UniProtKB-ARBA"/>
</dbReference>
<dbReference type="InterPro" id="IPR012340">
    <property type="entry name" value="NA-bd_OB-fold"/>
</dbReference>
<dbReference type="PANTHER" id="PTHR10947:SF0">
    <property type="entry name" value="PHENYLALANINE--TRNA LIGASE BETA SUBUNIT"/>
    <property type="match status" value="1"/>
</dbReference>
<dbReference type="PROSITE" id="PS50886">
    <property type="entry name" value="TRBD"/>
    <property type="match status" value="1"/>
</dbReference>
<dbReference type="Gene3D" id="2.40.50.140">
    <property type="entry name" value="Nucleic acid-binding proteins"/>
    <property type="match status" value="1"/>
</dbReference>
<keyword evidence="8 15" id="KW-0547">Nucleotide-binding</keyword>
<dbReference type="SUPFAM" id="SSF54991">
    <property type="entry name" value="Anticodon-binding domain of PheRS"/>
    <property type="match status" value="1"/>
</dbReference>
<dbReference type="SMART" id="SM00896">
    <property type="entry name" value="FDX-ACB"/>
    <property type="match status" value="1"/>
</dbReference>
<dbReference type="KEGG" id="tum:CBW65_00275"/>
<evidence type="ECO:0000259" key="18">
    <source>
        <dbReference type="PROSITE" id="PS51447"/>
    </source>
</evidence>
<dbReference type="PROSITE" id="PS51483">
    <property type="entry name" value="B5"/>
    <property type="match status" value="1"/>
</dbReference>
<feature type="binding site" evidence="15">
    <location>
        <position position="472"/>
    </location>
    <ligand>
        <name>Mg(2+)</name>
        <dbReference type="ChEBI" id="CHEBI:18420"/>
        <note>shared with alpha subunit</note>
    </ligand>
</feature>
<dbReference type="InterPro" id="IPR004532">
    <property type="entry name" value="Phe-tRNA-ligase_IIc_bsu_bact"/>
</dbReference>
<dbReference type="Gene3D" id="3.30.56.10">
    <property type="match status" value="2"/>
</dbReference>
<dbReference type="InterPro" id="IPR045060">
    <property type="entry name" value="Phe-tRNA-ligase_IIc_bsu"/>
</dbReference>
<comment type="subcellular location">
    <subcellularLocation>
        <location evidence="1 15">Cytoplasm</location>
    </subcellularLocation>
</comment>
<dbReference type="AlphaFoldDB" id="A0A1Y0IGP2"/>
<dbReference type="GO" id="GO:0000287">
    <property type="term" value="F:magnesium ion binding"/>
    <property type="evidence" value="ECO:0007669"/>
    <property type="project" value="UniProtKB-UniRule"/>
</dbReference>
<comment type="similarity">
    <text evidence="2 15">Belongs to the phenylalanyl-tRNA synthetase beta subunit family. Type 1 subfamily.</text>
</comment>
<dbReference type="CDD" id="cd00769">
    <property type="entry name" value="PheRS_beta_core"/>
    <property type="match status" value="1"/>
</dbReference>
<evidence type="ECO:0000256" key="7">
    <source>
        <dbReference type="ARBA" id="ARBA00022723"/>
    </source>
</evidence>
<reference evidence="21" key="1">
    <citation type="submission" date="2017-05" db="EMBL/GenBank/DDBJ databases">
        <authorList>
            <person name="Sung H."/>
        </authorList>
    </citation>
    <scope>NUCLEOTIDE SEQUENCE [LARGE SCALE GENOMIC DNA]</scope>
    <source>
        <strain evidence="21">AR23208</strain>
    </source>
</reference>
<dbReference type="FunFam" id="3.30.56.10:FF:000002">
    <property type="entry name" value="Phenylalanine--tRNA ligase beta subunit"/>
    <property type="match status" value="1"/>
</dbReference>
<dbReference type="GO" id="GO:0006432">
    <property type="term" value="P:phenylalanyl-tRNA aminoacylation"/>
    <property type="evidence" value="ECO:0007669"/>
    <property type="project" value="UniProtKB-UniRule"/>
</dbReference>
<dbReference type="Pfam" id="PF03147">
    <property type="entry name" value="FDX-ACB"/>
    <property type="match status" value="1"/>
</dbReference>
<evidence type="ECO:0000256" key="15">
    <source>
        <dbReference type="HAMAP-Rule" id="MF_00283"/>
    </source>
</evidence>
<keyword evidence="21" id="KW-1185">Reference proteome</keyword>
<dbReference type="GO" id="GO:0005524">
    <property type="term" value="F:ATP binding"/>
    <property type="evidence" value="ECO:0007669"/>
    <property type="project" value="UniProtKB-UniRule"/>
</dbReference>
<gene>
    <name evidence="15" type="primary">pheT</name>
    <name evidence="20" type="ORF">CBW65_00275</name>
</gene>
<keyword evidence="7 15" id="KW-0479">Metal-binding</keyword>
<keyword evidence="11 16" id="KW-0694">RNA-binding</keyword>
<dbReference type="InterPro" id="IPR020825">
    <property type="entry name" value="Phe-tRNA_synthase-like_B3/B4"/>
</dbReference>
<dbReference type="SUPFAM" id="SSF55681">
    <property type="entry name" value="Class II aaRS and biotin synthetases"/>
    <property type="match status" value="1"/>
</dbReference>
<dbReference type="NCBIfam" id="NF045760">
    <property type="entry name" value="YtpR"/>
    <property type="match status" value="1"/>
</dbReference>
<dbReference type="GO" id="GO:0016740">
    <property type="term" value="F:transferase activity"/>
    <property type="evidence" value="ECO:0007669"/>
    <property type="project" value="UniProtKB-ARBA"/>
</dbReference>
<evidence type="ECO:0000256" key="14">
    <source>
        <dbReference type="ARBA" id="ARBA00049255"/>
    </source>
</evidence>
<evidence type="ECO:0000256" key="9">
    <source>
        <dbReference type="ARBA" id="ARBA00022840"/>
    </source>
</evidence>
<feature type="binding site" evidence="15">
    <location>
        <position position="468"/>
    </location>
    <ligand>
        <name>Mg(2+)</name>
        <dbReference type="ChEBI" id="CHEBI:18420"/>
        <note>shared with alpha subunit</note>
    </ligand>
</feature>
<evidence type="ECO:0000313" key="21">
    <source>
        <dbReference type="Proteomes" id="UP000195437"/>
    </source>
</evidence>
<dbReference type="EC" id="6.1.1.20" evidence="15"/>
<comment type="subunit">
    <text evidence="3 15">Tetramer of two alpha and two beta subunits.</text>
</comment>
<dbReference type="InterPro" id="IPR041616">
    <property type="entry name" value="PheRS_beta_core"/>
</dbReference>
<dbReference type="InterPro" id="IPR036690">
    <property type="entry name" value="Fdx_antiC-bd_sf"/>
</dbReference>
<dbReference type="Gene3D" id="3.30.70.380">
    <property type="entry name" value="Ferrodoxin-fold anticodon-binding domain"/>
    <property type="match status" value="1"/>
</dbReference>
<name>A0A1Y0IGP2_9BACL</name>
<keyword evidence="9 15" id="KW-0067">ATP-binding</keyword>
<dbReference type="InterPro" id="IPR005121">
    <property type="entry name" value="Fdx_antiC-bd"/>
</dbReference>
<dbReference type="CDD" id="cd02796">
    <property type="entry name" value="tRNA_bind_bactPheRS"/>
    <property type="match status" value="1"/>
</dbReference>
<dbReference type="FunFam" id="3.50.40.10:FF:000001">
    <property type="entry name" value="Phenylalanine--tRNA ligase beta subunit"/>
    <property type="match status" value="1"/>
</dbReference>
<dbReference type="Proteomes" id="UP000195437">
    <property type="component" value="Chromosome"/>
</dbReference>
<feature type="domain" description="TRNA-binding" evidence="17">
    <location>
        <begin position="40"/>
        <end position="155"/>
    </location>
</feature>
<evidence type="ECO:0000259" key="17">
    <source>
        <dbReference type="PROSITE" id="PS50886"/>
    </source>
</evidence>
<dbReference type="EMBL" id="CP021434">
    <property type="protein sequence ID" value="ARU59651.1"/>
    <property type="molecule type" value="Genomic_DNA"/>
</dbReference>
<evidence type="ECO:0000256" key="11">
    <source>
        <dbReference type="ARBA" id="ARBA00022884"/>
    </source>
</evidence>
<dbReference type="FunFam" id="2.40.50.140:FF:000045">
    <property type="entry name" value="Phenylalanine--tRNA ligase beta subunit"/>
    <property type="match status" value="1"/>
</dbReference>
<keyword evidence="13 15" id="KW-0030">Aminoacyl-tRNA synthetase</keyword>
<evidence type="ECO:0000256" key="6">
    <source>
        <dbReference type="ARBA" id="ARBA00022598"/>
    </source>
</evidence>
<dbReference type="OrthoDB" id="9805455at2"/>
<proteinExistence type="inferred from homology"/>
<evidence type="ECO:0000256" key="10">
    <source>
        <dbReference type="ARBA" id="ARBA00022842"/>
    </source>
</evidence>
<dbReference type="RefSeq" id="WP_087455039.1">
    <property type="nucleotide sequence ID" value="NZ_CP021434.1"/>
</dbReference>
<dbReference type="GO" id="GO:0009328">
    <property type="term" value="C:phenylalanine-tRNA ligase complex"/>
    <property type="evidence" value="ECO:0007669"/>
    <property type="project" value="TreeGrafter"/>
</dbReference>
<dbReference type="SMART" id="SM00873">
    <property type="entry name" value="B3_4"/>
    <property type="match status" value="1"/>
</dbReference>
<dbReference type="InterPro" id="IPR045864">
    <property type="entry name" value="aa-tRNA-synth_II/BPL/LPL"/>
</dbReference>
<dbReference type="NCBIfam" id="TIGR00472">
    <property type="entry name" value="pheT_bact"/>
    <property type="match status" value="1"/>
</dbReference>
<dbReference type="HAMAP" id="MF_00283">
    <property type="entry name" value="Phe_tRNA_synth_beta1"/>
    <property type="match status" value="1"/>
</dbReference>
<dbReference type="Pfam" id="PF03483">
    <property type="entry name" value="B3_4"/>
    <property type="match status" value="1"/>
</dbReference>
<dbReference type="SMART" id="SM00874">
    <property type="entry name" value="B5"/>
    <property type="match status" value="1"/>
</dbReference>
<feature type="domain" description="FDX-ACB" evidence="18">
    <location>
        <begin position="714"/>
        <end position="807"/>
    </location>
</feature>
<dbReference type="InterPro" id="IPR033714">
    <property type="entry name" value="tRNA_bind_bactPheRS"/>
</dbReference>
<dbReference type="InterPro" id="IPR005146">
    <property type="entry name" value="B3/B4_tRNA-bd"/>
</dbReference>
<feature type="domain" description="B5" evidence="19">
    <location>
        <begin position="407"/>
        <end position="484"/>
    </location>
</feature>
<dbReference type="Pfam" id="PF03484">
    <property type="entry name" value="B5"/>
    <property type="match status" value="1"/>
</dbReference>
<protein>
    <recommendedName>
        <fullName evidence="15">Phenylalanine--tRNA ligase beta subunit</fullName>
        <ecNumber evidence="15">6.1.1.20</ecNumber>
    </recommendedName>
    <alternativeName>
        <fullName evidence="15">Phenylalanyl-tRNA synthetase beta subunit</fullName>
        <shortName evidence="15">PheRS</shortName>
    </alternativeName>
</protein>
<dbReference type="SUPFAM" id="SSF56037">
    <property type="entry name" value="PheT/TilS domain"/>
    <property type="match status" value="1"/>
</dbReference>
<dbReference type="FunFam" id="3.30.70.380:FF:000001">
    <property type="entry name" value="Phenylalanine--tRNA ligase beta subunit"/>
    <property type="match status" value="1"/>
</dbReference>
<dbReference type="GO" id="GO:0004826">
    <property type="term" value="F:phenylalanine-tRNA ligase activity"/>
    <property type="evidence" value="ECO:0007669"/>
    <property type="project" value="UniProtKB-UniRule"/>
</dbReference>
<dbReference type="SUPFAM" id="SSF46955">
    <property type="entry name" value="Putative DNA-binding domain"/>
    <property type="match status" value="1"/>
</dbReference>
<dbReference type="InterPro" id="IPR009061">
    <property type="entry name" value="DNA-bd_dom_put_sf"/>
</dbReference>
<evidence type="ECO:0000256" key="5">
    <source>
        <dbReference type="ARBA" id="ARBA00022555"/>
    </source>
</evidence>
<dbReference type="InterPro" id="IPR002547">
    <property type="entry name" value="tRNA-bd_dom"/>
</dbReference>
<evidence type="ECO:0000256" key="13">
    <source>
        <dbReference type="ARBA" id="ARBA00023146"/>
    </source>
</evidence>
<dbReference type="Pfam" id="PF01588">
    <property type="entry name" value="tRNA_bind"/>
    <property type="match status" value="1"/>
</dbReference>
<organism evidence="20 21">
    <name type="scientific">Tumebacillus avium</name>
    <dbReference type="NCBI Taxonomy" id="1903704"/>
    <lineage>
        <taxon>Bacteria</taxon>
        <taxon>Bacillati</taxon>
        <taxon>Bacillota</taxon>
        <taxon>Bacilli</taxon>
        <taxon>Bacillales</taxon>
        <taxon>Alicyclobacillaceae</taxon>
        <taxon>Tumebacillus</taxon>
    </lineage>
</organism>
<evidence type="ECO:0000313" key="20">
    <source>
        <dbReference type="EMBL" id="ARU59651.1"/>
    </source>
</evidence>
<dbReference type="PANTHER" id="PTHR10947">
    <property type="entry name" value="PHENYLALANYL-TRNA SYNTHETASE BETA CHAIN AND LEUCINE-RICH REPEAT-CONTAINING PROTEIN 47"/>
    <property type="match status" value="1"/>
</dbReference>
<sequence>MKISYQWLREYVEIDDLTPEQVGALLTDAGVPVEEFTPLNLGVTGVVVGHVLETRPHENADKLRVCTIDAGTGEHLQIVCGAPNVAPGQKVPVAVIGSELPGDFKIKRAKLRGVESQGMLCSAKEIGMDIKLLPKEQTEGLYILPSDAPIGTAITEYLYMNDTVLELELTPNRSDLLNYRGVAYEVAALLGREVKLNETFKPHGNGASPVTVKIESENCTKYSAQVIQGVTIGESPLWLQAKLLSVGVRPINNVVDATNFVMFEMGQPLHAFDLNKVAESTIIVRQAYDGETLVTLDGNERNLDHGMLVIADPAKAIGLAGVMGGENSEVDAATTTIVLESAYFDPATTRKTGKALGLNSEAQKRFEKGMIDQGMITGALLRAAELIVELAGGEIAGLPVEVVKKAAEPHVLPLRADRVNKLLGTQIEEGEMVAILRRLGFEVSGFKVDGAHHVTAPTRRPDMLREADLIEEIARVYGYDKIPVTLPESPLVQGQLSPVQKLRRSARELLIHMGLTEVVTYSLIHIGNFEKLGLATAGYEKQLKLMHPLSEERNSLRTHMLPSLVEVVQYNRNRRENDLAIFEIGKVFTPHEIEIELPHEHLRVAGLVTGNFSPVGIGEKARPVDFFTVKGIVENMLTGLGITGVSYERTELPAMHPGRTARIFQGEMTLGFIGGLHPEAEEAAELAPTYYFELDVERLLAAKHGATTVTASLPKFPSMERDIAVLVDVDVPAGALLDTIYANGGELLVSARIFDFYQGAQVPEGKKSIAYALVYRSQERTLTDEEVTAEHEKVLQALKETHHAELRA</sequence>
<feature type="binding site" evidence="15">
    <location>
        <position position="462"/>
    </location>
    <ligand>
        <name>Mg(2+)</name>
        <dbReference type="ChEBI" id="CHEBI:18420"/>
        <note>shared with alpha subunit</note>
    </ligand>
</feature>
<evidence type="ECO:0000256" key="4">
    <source>
        <dbReference type="ARBA" id="ARBA00022490"/>
    </source>
</evidence>
<evidence type="ECO:0000256" key="16">
    <source>
        <dbReference type="PROSITE-ProRule" id="PRU00209"/>
    </source>
</evidence>